<dbReference type="Pfam" id="PF09397">
    <property type="entry name" value="FtsK_gamma"/>
    <property type="match status" value="1"/>
</dbReference>
<evidence type="ECO:0000256" key="1">
    <source>
        <dbReference type="ARBA" id="ARBA00004141"/>
    </source>
</evidence>
<name>A0A4P6YS57_9LACO</name>
<keyword evidence="5" id="KW-0159">Chromosome partition</keyword>
<keyword evidence="11" id="KW-0812">Transmembrane</keyword>
<dbReference type="OrthoDB" id="9807790at2"/>
<dbReference type="PROSITE" id="PS50901">
    <property type="entry name" value="FTSK"/>
    <property type="match status" value="1"/>
</dbReference>
<evidence type="ECO:0000259" key="12">
    <source>
        <dbReference type="PROSITE" id="PS50901"/>
    </source>
</evidence>
<dbReference type="SMART" id="SM00382">
    <property type="entry name" value="AAA"/>
    <property type="match status" value="1"/>
</dbReference>
<dbReference type="Pfam" id="PF01580">
    <property type="entry name" value="FtsK_SpoIIIE"/>
    <property type="match status" value="1"/>
</dbReference>
<keyword evidence="11" id="KW-0472">Membrane</keyword>
<evidence type="ECO:0000256" key="5">
    <source>
        <dbReference type="ARBA" id="ARBA00022829"/>
    </source>
</evidence>
<dbReference type="Pfam" id="PF17854">
    <property type="entry name" value="FtsK_alpha"/>
    <property type="match status" value="1"/>
</dbReference>
<dbReference type="InterPro" id="IPR002543">
    <property type="entry name" value="FtsK_dom"/>
</dbReference>
<dbReference type="GO" id="GO:0005524">
    <property type="term" value="F:ATP binding"/>
    <property type="evidence" value="ECO:0007669"/>
    <property type="project" value="UniProtKB-UniRule"/>
</dbReference>
<dbReference type="InterPro" id="IPR036388">
    <property type="entry name" value="WH-like_DNA-bd_sf"/>
</dbReference>
<dbReference type="CDD" id="cd01127">
    <property type="entry name" value="TrwB_TraG_TraD_VirD4"/>
    <property type="match status" value="1"/>
</dbReference>
<dbReference type="InterPro" id="IPR036390">
    <property type="entry name" value="WH_DNA-bd_sf"/>
</dbReference>
<feature type="region of interest" description="Disordered" evidence="10">
    <location>
        <begin position="291"/>
        <end position="353"/>
    </location>
</feature>
<keyword evidence="7" id="KW-0238">DNA-binding</keyword>
<feature type="domain" description="FtsK" evidence="12">
    <location>
        <begin position="536"/>
        <end position="733"/>
    </location>
</feature>
<reference evidence="14" key="1">
    <citation type="submission" date="2019-03" db="EMBL/GenBank/DDBJ databases">
        <title>Weissella sp. 26KH-42 Genome sequencing.</title>
        <authorList>
            <person name="Heo J."/>
            <person name="Kim S.-J."/>
            <person name="Kim J.-S."/>
            <person name="Hong S.-B."/>
            <person name="Kwon S.-W."/>
        </authorList>
    </citation>
    <scope>NUCLEOTIDE SEQUENCE [LARGE SCALE GENOMIC DNA]</scope>
    <source>
        <strain evidence="14">26KH-42</strain>
    </source>
</reference>
<evidence type="ECO:0000256" key="2">
    <source>
        <dbReference type="ARBA" id="ARBA00006474"/>
    </source>
</evidence>
<evidence type="ECO:0000256" key="4">
    <source>
        <dbReference type="ARBA" id="ARBA00022741"/>
    </source>
</evidence>
<evidence type="ECO:0000256" key="6">
    <source>
        <dbReference type="ARBA" id="ARBA00022840"/>
    </source>
</evidence>
<feature type="compositionally biased region" description="Basic residues" evidence="10">
    <location>
        <begin position="1"/>
        <end position="28"/>
    </location>
</feature>
<accession>A0A4P6YS57</accession>
<comment type="similarity">
    <text evidence="2">Belongs to the FtsK/SpoIIIE/SftA family.</text>
</comment>
<feature type="transmembrane region" description="Helical" evidence="11">
    <location>
        <begin position="75"/>
        <end position="95"/>
    </location>
</feature>
<feature type="region of interest" description="Disordered" evidence="10">
    <location>
        <begin position="1"/>
        <end position="29"/>
    </location>
</feature>
<dbReference type="InterPro" id="IPR027417">
    <property type="entry name" value="P-loop_NTPase"/>
</dbReference>
<sequence>MATTTTKRKPRTTTKAKTPRKPAPRKTATKREPFQYKNNLIGIVVLFILALAIFQTGVVGVFLANCLRYGLGGSYQVFAAILAGFFVYFAVYGKWLKIKNRFYLGLVLTYLGAILWSSMNLFNRMNTHSEMVKVIGNMVRSDFANQATTTRIGGGALGAFMYSVTYPLFSNWGTILIALVFIIGGIIVFFNLPLQAMLGVVFNGLGLAGQKTAKATQAMGTKMQERSEQMREEIAATREAERQARISGVMNDPKLNDAELVAQKNQASLVANTSNDFDEPFDIDALNQPQAKSAVKEEPVEPNITWPGAKPAPSFEPEPRRQPAEPKQAMPTPKPVSAPMSAADTSDSDPIFPEVSSAADRLAPQAEMVSHVDAIRDKEVKAPEADEAEGSLQPKIVDDSDYVLPTTELLAHVPATDQTGDYDAIKEKAVLLQQTLKSFGIDVTVENVALGPTVTQYEIKPAIGTRLNKITGLAQDLALALAATSVRIEAPIPGKSLVGIEVPNQQQAMVGFRDLMESAPKHEKDRMTVPLGRGLTGDVVMADITKMPHLLIAGQTGSGKSVSINGIIAGLLMQNKPSELKMVMVDPKQVELSVYNDIPHLLTPVVSEPRKAARALQKVAKIMDDRYKLLATVGVRKIDEYNKKIEEYNAEHSEGNPKMPHIVVIVDEMADLMIQVKSEVEQPIIRIAQLGRAAGIHMILATQRPTVDVITGLIKANVPSRIAFAVASGMDSRTILDKNGAEKLLGHGDMLFEPSGKSSQRVQGAFLSDQDVVNLVDFIKAQTEAEYDDSLTKEIETEAEDADADEPNNKQHDSQWNEVIQFIMKEQKASTSLLQRRFGFGYNRAARIVDQLEEQGFVGPQNGSKPREVYVTDNSSGVEHRSEEM</sequence>
<evidence type="ECO:0000313" key="13">
    <source>
        <dbReference type="EMBL" id="QBO35514.1"/>
    </source>
</evidence>
<feature type="transmembrane region" description="Helical" evidence="11">
    <location>
        <begin position="172"/>
        <end position="192"/>
    </location>
</feature>
<dbReference type="KEGG" id="wei:EQG49_03105"/>
<evidence type="ECO:0000256" key="8">
    <source>
        <dbReference type="ARBA" id="ARBA00025923"/>
    </source>
</evidence>
<dbReference type="PANTHER" id="PTHR22683:SF41">
    <property type="entry name" value="DNA TRANSLOCASE FTSK"/>
    <property type="match status" value="1"/>
</dbReference>
<dbReference type="InterPro" id="IPR018541">
    <property type="entry name" value="Ftsk_gamma"/>
</dbReference>
<dbReference type="RefSeq" id="WP_133362593.1">
    <property type="nucleotide sequence ID" value="NZ_CP037940.1"/>
</dbReference>
<comment type="subcellular location">
    <subcellularLocation>
        <location evidence="1">Membrane</location>
        <topology evidence="1">Multi-pass membrane protein</topology>
    </subcellularLocation>
</comment>
<keyword evidence="4 9" id="KW-0547">Nucleotide-binding</keyword>
<organism evidence="13 14">
    <name type="scientific">Periweissella cryptocerci</name>
    <dbReference type="NCBI Taxonomy" id="2506420"/>
    <lineage>
        <taxon>Bacteria</taxon>
        <taxon>Bacillati</taxon>
        <taxon>Bacillota</taxon>
        <taxon>Bacilli</taxon>
        <taxon>Lactobacillales</taxon>
        <taxon>Lactobacillaceae</taxon>
        <taxon>Periweissella</taxon>
    </lineage>
</organism>
<dbReference type="PANTHER" id="PTHR22683">
    <property type="entry name" value="SPORULATION PROTEIN RELATED"/>
    <property type="match status" value="1"/>
</dbReference>
<dbReference type="AlphaFoldDB" id="A0A4P6YS57"/>
<feature type="transmembrane region" description="Helical" evidence="11">
    <location>
        <begin position="40"/>
        <end position="63"/>
    </location>
</feature>
<protein>
    <recommendedName>
        <fullName evidence="3">DNA translocase FtsK</fullName>
    </recommendedName>
</protein>
<keyword evidence="6 9" id="KW-0067">ATP-binding</keyword>
<dbReference type="InterPro" id="IPR050206">
    <property type="entry name" value="FtsK/SpoIIIE/SftA"/>
</dbReference>
<dbReference type="EMBL" id="CP037940">
    <property type="protein sequence ID" value="QBO35514.1"/>
    <property type="molecule type" value="Genomic_DNA"/>
</dbReference>
<evidence type="ECO:0000313" key="14">
    <source>
        <dbReference type="Proteomes" id="UP000292886"/>
    </source>
</evidence>
<gene>
    <name evidence="13" type="ORF">EQG49_03105</name>
</gene>
<dbReference type="InterPro" id="IPR041027">
    <property type="entry name" value="FtsK_alpha"/>
</dbReference>
<evidence type="ECO:0000256" key="11">
    <source>
        <dbReference type="SAM" id="Phobius"/>
    </source>
</evidence>
<dbReference type="SMART" id="SM00843">
    <property type="entry name" value="Ftsk_gamma"/>
    <property type="match status" value="1"/>
</dbReference>
<dbReference type="SUPFAM" id="SSF52540">
    <property type="entry name" value="P-loop containing nucleoside triphosphate hydrolases"/>
    <property type="match status" value="1"/>
</dbReference>
<comment type="subunit">
    <text evidence="8">Homohexamer. Forms a ring that surrounds DNA.</text>
</comment>
<dbReference type="GO" id="GO:0003677">
    <property type="term" value="F:DNA binding"/>
    <property type="evidence" value="ECO:0007669"/>
    <property type="project" value="UniProtKB-KW"/>
</dbReference>
<evidence type="ECO:0000256" key="10">
    <source>
        <dbReference type="SAM" id="MobiDB-lite"/>
    </source>
</evidence>
<keyword evidence="14" id="KW-1185">Reference proteome</keyword>
<dbReference type="Proteomes" id="UP000292886">
    <property type="component" value="Chromosome"/>
</dbReference>
<proteinExistence type="inferred from homology"/>
<feature type="region of interest" description="Disordered" evidence="10">
    <location>
        <begin position="856"/>
        <end position="885"/>
    </location>
</feature>
<feature type="transmembrane region" description="Helical" evidence="11">
    <location>
        <begin position="102"/>
        <end position="122"/>
    </location>
</feature>
<keyword evidence="11" id="KW-1133">Transmembrane helix</keyword>
<evidence type="ECO:0000256" key="3">
    <source>
        <dbReference type="ARBA" id="ARBA00020887"/>
    </source>
</evidence>
<dbReference type="Gene3D" id="3.30.980.40">
    <property type="match status" value="1"/>
</dbReference>
<dbReference type="Gene3D" id="3.40.50.300">
    <property type="entry name" value="P-loop containing nucleotide triphosphate hydrolases"/>
    <property type="match status" value="1"/>
</dbReference>
<dbReference type="Gene3D" id="1.10.10.10">
    <property type="entry name" value="Winged helix-like DNA-binding domain superfamily/Winged helix DNA-binding domain"/>
    <property type="match status" value="1"/>
</dbReference>
<dbReference type="SUPFAM" id="SSF46785">
    <property type="entry name" value="Winged helix' DNA-binding domain"/>
    <property type="match status" value="1"/>
</dbReference>
<feature type="binding site" evidence="9">
    <location>
        <begin position="554"/>
        <end position="561"/>
    </location>
    <ligand>
        <name>ATP</name>
        <dbReference type="ChEBI" id="CHEBI:30616"/>
    </ligand>
</feature>
<evidence type="ECO:0000256" key="9">
    <source>
        <dbReference type="PROSITE-ProRule" id="PRU00289"/>
    </source>
</evidence>
<dbReference type="GO" id="GO:0007059">
    <property type="term" value="P:chromosome segregation"/>
    <property type="evidence" value="ECO:0007669"/>
    <property type="project" value="UniProtKB-KW"/>
</dbReference>
<dbReference type="GO" id="GO:0016020">
    <property type="term" value="C:membrane"/>
    <property type="evidence" value="ECO:0007669"/>
    <property type="project" value="UniProtKB-SubCell"/>
</dbReference>
<evidence type="ECO:0000256" key="7">
    <source>
        <dbReference type="ARBA" id="ARBA00023125"/>
    </source>
</evidence>
<dbReference type="InterPro" id="IPR003593">
    <property type="entry name" value="AAA+_ATPase"/>
</dbReference>